<keyword evidence="7 10" id="KW-0460">Magnesium</keyword>
<evidence type="ECO:0000256" key="2">
    <source>
        <dbReference type="ARBA" id="ARBA00016337"/>
    </source>
</evidence>
<feature type="chain" id="PRO_5039943002" description="FAD:protein FMN transferase" evidence="12">
    <location>
        <begin position="29"/>
        <end position="334"/>
    </location>
</feature>
<evidence type="ECO:0000256" key="11">
    <source>
        <dbReference type="PIRSR" id="PIRSR006268-2"/>
    </source>
</evidence>
<dbReference type="PANTHER" id="PTHR30040:SF2">
    <property type="entry name" value="FAD:PROTEIN FMN TRANSFERASE"/>
    <property type="match status" value="1"/>
</dbReference>
<evidence type="ECO:0000256" key="12">
    <source>
        <dbReference type="SAM" id="SignalP"/>
    </source>
</evidence>
<keyword evidence="5 10" id="KW-0479">Metal-binding</keyword>
<dbReference type="EMBL" id="LSRP01000111">
    <property type="protein sequence ID" value="OJF92829.1"/>
    <property type="molecule type" value="Genomic_DNA"/>
</dbReference>
<dbReference type="PANTHER" id="PTHR30040">
    <property type="entry name" value="THIAMINE BIOSYNTHESIS LIPOPROTEIN APBE"/>
    <property type="match status" value="1"/>
</dbReference>
<keyword evidence="4 10" id="KW-0808">Transferase</keyword>
<dbReference type="PIRSF" id="PIRSF006268">
    <property type="entry name" value="ApbE"/>
    <property type="match status" value="1"/>
</dbReference>
<sequence>MAEAIRRRRAICILAAAAGLPLIGFASAARATTQPVVWTGQALGASTTMILNSEDQNQATQLIQQVVAEVSRLEDVFSLYRSHSALSELNRSSVLVAPPTDLVSLLQTSRTLFEASGGLFDPTIQPLFALYARHFSALAADPSGPTEHALQTTLEQVGFDGVLFNRDRIAFTRPDMALTLNGIAQGYITDRIVELLRNAGITSSLVNMGENRAIGSKPDGSGWRVGLTPSDTSTSPQRVLTIIDRAIATSSAAGFHFDERGRFGHILHPRYGALPERFARVTVVASDAATADGLSTAFSLMTEDEINGHVRLRPDIAVDLVAQGGGSRRFGEIL</sequence>
<evidence type="ECO:0000256" key="5">
    <source>
        <dbReference type="ARBA" id="ARBA00022723"/>
    </source>
</evidence>
<dbReference type="EC" id="2.7.1.180" evidence="1 10"/>
<dbReference type="AlphaFoldDB" id="A0A657LN39"/>
<name>A0A657LN39_9HYPH</name>
<feature type="binding site" evidence="11">
    <location>
        <position position="182"/>
    </location>
    <ligand>
        <name>Mg(2+)</name>
        <dbReference type="ChEBI" id="CHEBI:18420"/>
    </ligand>
</feature>
<dbReference type="Proteomes" id="UP000182661">
    <property type="component" value="Unassembled WGS sequence"/>
</dbReference>
<feature type="binding site" evidence="11">
    <location>
        <position position="292"/>
    </location>
    <ligand>
        <name>Mg(2+)</name>
        <dbReference type="ChEBI" id="CHEBI:18420"/>
    </ligand>
</feature>
<dbReference type="RefSeq" id="WP_071834736.1">
    <property type="nucleotide sequence ID" value="NZ_LSRP01000111.1"/>
</dbReference>
<gene>
    <name evidence="13" type="ORF">AX760_22010</name>
</gene>
<comment type="similarity">
    <text evidence="10">Belongs to the ApbE family.</text>
</comment>
<evidence type="ECO:0000256" key="7">
    <source>
        <dbReference type="ARBA" id="ARBA00022842"/>
    </source>
</evidence>
<evidence type="ECO:0000313" key="13">
    <source>
        <dbReference type="EMBL" id="OJF92829.1"/>
    </source>
</evidence>
<evidence type="ECO:0000313" key="14">
    <source>
        <dbReference type="Proteomes" id="UP000182661"/>
    </source>
</evidence>
<keyword evidence="14" id="KW-1185">Reference proteome</keyword>
<protein>
    <recommendedName>
        <fullName evidence="2 10">FAD:protein FMN transferase</fullName>
        <ecNumber evidence="1 10">2.7.1.180</ecNumber>
    </recommendedName>
    <alternativeName>
        <fullName evidence="8 10">Flavin transferase</fullName>
    </alternativeName>
</protein>
<organism evidence="13 14">
    <name type="scientific">Pararhizobium antarcticum</name>
    <dbReference type="NCBI Taxonomy" id="1798805"/>
    <lineage>
        <taxon>Bacteria</taxon>
        <taxon>Pseudomonadati</taxon>
        <taxon>Pseudomonadota</taxon>
        <taxon>Alphaproteobacteria</taxon>
        <taxon>Hyphomicrobiales</taxon>
        <taxon>Rhizobiaceae</taxon>
        <taxon>Rhizobium/Agrobacterium group</taxon>
        <taxon>Pararhizobium</taxon>
    </lineage>
</organism>
<evidence type="ECO:0000256" key="1">
    <source>
        <dbReference type="ARBA" id="ARBA00011955"/>
    </source>
</evidence>
<keyword evidence="12" id="KW-0732">Signal</keyword>
<evidence type="ECO:0000256" key="3">
    <source>
        <dbReference type="ARBA" id="ARBA00022630"/>
    </source>
</evidence>
<evidence type="ECO:0000256" key="4">
    <source>
        <dbReference type="ARBA" id="ARBA00022679"/>
    </source>
</evidence>
<reference evidence="13 14" key="1">
    <citation type="submission" date="2016-02" db="EMBL/GenBank/DDBJ databases">
        <title>Genome sequencing of a beta-galactosidase producing bacteria Rhizobium sp. 59.</title>
        <authorList>
            <person name="Wang D."/>
            <person name="Kot W."/>
            <person name="Qin Y."/>
            <person name="Hansen L."/>
            <person name="Naqvi K."/>
            <person name="Rensing C."/>
        </authorList>
    </citation>
    <scope>NUCLEOTIDE SEQUENCE [LARGE SCALE GENOMIC DNA]</scope>
    <source>
        <strain evidence="13 14">59</strain>
    </source>
</reference>
<keyword evidence="6 10" id="KW-0274">FAD</keyword>
<evidence type="ECO:0000256" key="6">
    <source>
        <dbReference type="ARBA" id="ARBA00022827"/>
    </source>
</evidence>
<proteinExistence type="inferred from homology"/>
<dbReference type="InterPro" id="IPR003374">
    <property type="entry name" value="ApbE-like_sf"/>
</dbReference>
<feature type="binding site" evidence="11">
    <location>
        <position position="296"/>
    </location>
    <ligand>
        <name>Mg(2+)</name>
        <dbReference type="ChEBI" id="CHEBI:18420"/>
    </ligand>
</feature>
<evidence type="ECO:0000256" key="8">
    <source>
        <dbReference type="ARBA" id="ARBA00031306"/>
    </source>
</evidence>
<dbReference type="InterPro" id="IPR024932">
    <property type="entry name" value="ApbE"/>
</dbReference>
<dbReference type="SUPFAM" id="SSF143631">
    <property type="entry name" value="ApbE-like"/>
    <property type="match status" value="1"/>
</dbReference>
<comment type="cofactor">
    <cofactor evidence="11">
        <name>Mg(2+)</name>
        <dbReference type="ChEBI" id="CHEBI:18420"/>
    </cofactor>
    <cofactor evidence="11">
        <name>Mn(2+)</name>
        <dbReference type="ChEBI" id="CHEBI:29035"/>
    </cofactor>
    <text evidence="11">Magnesium. Can also use manganese.</text>
</comment>
<comment type="caution">
    <text evidence="13">The sequence shown here is derived from an EMBL/GenBank/DDBJ whole genome shotgun (WGS) entry which is preliminary data.</text>
</comment>
<dbReference type="GO" id="GO:0046872">
    <property type="term" value="F:metal ion binding"/>
    <property type="evidence" value="ECO:0007669"/>
    <property type="project" value="UniProtKB-UniRule"/>
</dbReference>
<accession>A0A657LN39</accession>
<dbReference type="Gene3D" id="3.10.520.10">
    <property type="entry name" value="ApbE-like domains"/>
    <property type="match status" value="1"/>
</dbReference>
<dbReference type="GO" id="GO:0016740">
    <property type="term" value="F:transferase activity"/>
    <property type="evidence" value="ECO:0007669"/>
    <property type="project" value="UniProtKB-UniRule"/>
</dbReference>
<dbReference type="OrthoDB" id="9778595at2"/>
<evidence type="ECO:0000256" key="10">
    <source>
        <dbReference type="PIRNR" id="PIRNR006268"/>
    </source>
</evidence>
<feature type="signal peptide" evidence="12">
    <location>
        <begin position="1"/>
        <end position="28"/>
    </location>
</feature>
<keyword evidence="3 10" id="KW-0285">Flavoprotein</keyword>
<comment type="catalytic activity">
    <reaction evidence="9 10">
        <text>L-threonyl-[protein] + FAD = FMN-L-threonyl-[protein] + AMP + H(+)</text>
        <dbReference type="Rhea" id="RHEA:36847"/>
        <dbReference type="Rhea" id="RHEA-COMP:11060"/>
        <dbReference type="Rhea" id="RHEA-COMP:11061"/>
        <dbReference type="ChEBI" id="CHEBI:15378"/>
        <dbReference type="ChEBI" id="CHEBI:30013"/>
        <dbReference type="ChEBI" id="CHEBI:57692"/>
        <dbReference type="ChEBI" id="CHEBI:74257"/>
        <dbReference type="ChEBI" id="CHEBI:456215"/>
        <dbReference type="EC" id="2.7.1.180"/>
    </reaction>
</comment>
<evidence type="ECO:0000256" key="9">
    <source>
        <dbReference type="ARBA" id="ARBA00048540"/>
    </source>
</evidence>
<dbReference type="Pfam" id="PF02424">
    <property type="entry name" value="ApbE"/>
    <property type="match status" value="1"/>
</dbReference>